<feature type="transmembrane region" description="Helical" evidence="1">
    <location>
        <begin position="6"/>
        <end position="24"/>
    </location>
</feature>
<proteinExistence type="predicted"/>
<protein>
    <submittedName>
        <fullName evidence="2">Uncharacterized protein</fullName>
    </submittedName>
</protein>
<evidence type="ECO:0000313" key="3">
    <source>
        <dbReference type="Proteomes" id="UP000051330"/>
    </source>
</evidence>
<evidence type="ECO:0000256" key="1">
    <source>
        <dbReference type="SAM" id="Phobius"/>
    </source>
</evidence>
<dbReference type="Proteomes" id="UP000051330">
    <property type="component" value="Unassembled WGS sequence"/>
</dbReference>
<feature type="transmembrane region" description="Helical" evidence="1">
    <location>
        <begin position="36"/>
        <end position="53"/>
    </location>
</feature>
<dbReference type="EMBL" id="AZEC01000018">
    <property type="protein sequence ID" value="KRL08891.1"/>
    <property type="molecule type" value="Genomic_DNA"/>
</dbReference>
<organism evidence="2 3">
    <name type="scientific">Schleiferilactobacillus perolens DSM 12744</name>
    <dbReference type="NCBI Taxonomy" id="1423792"/>
    <lineage>
        <taxon>Bacteria</taxon>
        <taxon>Bacillati</taxon>
        <taxon>Bacillota</taxon>
        <taxon>Bacilli</taxon>
        <taxon>Lactobacillales</taxon>
        <taxon>Lactobacillaceae</taxon>
        <taxon>Schleiferilactobacillus</taxon>
    </lineage>
</organism>
<accession>A0A0R1MXR7</accession>
<evidence type="ECO:0000313" key="2">
    <source>
        <dbReference type="EMBL" id="KRL08891.1"/>
    </source>
</evidence>
<keyword evidence="1" id="KW-0812">Transmembrane</keyword>
<keyword evidence="1" id="KW-0472">Membrane</keyword>
<name>A0A0R1MXR7_9LACO</name>
<dbReference type="AlphaFoldDB" id="A0A0R1MXR7"/>
<dbReference type="RefSeq" id="WP_057822281.1">
    <property type="nucleotide sequence ID" value="NZ_AZEC01000018.1"/>
</dbReference>
<comment type="caution">
    <text evidence="2">The sequence shown here is derived from an EMBL/GenBank/DDBJ whole genome shotgun (WGS) entry which is preliminary data.</text>
</comment>
<keyword evidence="3" id="KW-1185">Reference proteome</keyword>
<reference evidence="2 3" key="1">
    <citation type="journal article" date="2015" name="Genome Announc.">
        <title>Expanding the biotechnology potential of lactobacilli through comparative genomics of 213 strains and associated genera.</title>
        <authorList>
            <person name="Sun Z."/>
            <person name="Harris H.M."/>
            <person name="McCann A."/>
            <person name="Guo C."/>
            <person name="Argimon S."/>
            <person name="Zhang W."/>
            <person name="Yang X."/>
            <person name="Jeffery I.B."/>
            <person name="Cooney J.C."/>
            <person name="Kagawa T.F."/>
            <person name="Liu W."/>
            <person name="Song Y."/>
            <person name="Salvetti E."/>
            <person name="Wrobel A."/>
            <person name="Rasinkangas P."/>
            <person name="Parkhill J."/>
            <person name="Rea M.C."/>
            <person name="O'Sullivan O."/>
            <person name="Ritari J."/>
            <person name="Douillard F.P."/>
            <person name="Paul Ross R."/>
            <person name="Yang R."/>
            <person name="Briner A.E."/>
            <person name="Felis G.E."/>
            <person name="de Vos W.M."/>
            <person name="Barrangou R."/>
            <person name="Klaenhammer T.R."/>
            <person name="Caufield P.W."/>
            <person name="Cui Y."/>
            <person name="Zhang H."/>
            <person name="O'Toole P.W."/>
        </authorList>
    </citation>
    <scope>NUCLEOTIDE SEQUENCE [LARGE SCALE GENOMIC DNA]</scope>
    <source>
        <strain evidence="2 3">DSM 12744</strain>
    </source>
</reference>
<sequence length="92" mass="10308">MISIGALVIFIGIELLLGLTGKLAVINKRAATTKEFVWQTLYQFIATILLVLVATNGKWDLTAKIIWPAGIAIFIIAQVIYWRLFKHASHQK</sequence>
<gene>
    <name evidence="2" type="ORF">FD09_GL001144</name>
</gene>
<feature type="transmembrane region" description="Helical" evidence="1">
    <location>
        <begin position="65"/>
        <end position="85"/>
    </location>
</feature>
<keyword evidence="1" id="KW-1133">Transmembrane helix</keyword>
<dbReference type="PATRIC" id="fig|1423792.3.peg.1164"/>